<dbReference type="CDD" id="cd03801">
    <property type="entry name" value="GT4_PimA-like"/>
    <property type="match status" value="1"/>
</dbReference>
<dbReference type="AlphaFoldDB" id="A0A221M996"/>
<dbReference type="RefSeq" id="WP_089530805.1">
    <property type="nucleotide sequence ID" value="NZ_CP022437.1"/>
</dbReference>
<dbReference type="KEGG" id="vne:CFK40_04000"/>
<gene>
    <name evidence="3" type="ORF">CFK40_04000</name>
</gene>
<dbReference type="SUPFAM" id="SSF53756">
    <property type="entry name" value="UDP-Glycosyltransferase/glycogen phosphorylase"/>
    <property type="match status" value="1"/>
</dbReference>
<dbReference type="Pfam" id="PF00534">
    <property type="entry name" value="Glycos_transf_1"/>
    <property type="match status" value="1"/>
</dbReference>
<feature type="domain" description="Glycosyl transferase family 1" evidence="1">
    <location>
        <begin position="195"/>
        <end position="347"/>
    </location>
</feature>
<dbReference type="OrthoDB" id="9806653at2"/>
<evidence type="ECO:0000313" key="4">
    <source>
        <dbReference type="Proteomes" id="UP000204391"/>
    </source>
</evidence>
<proteinExistence type="predicted"/>
<dbReference type="InterPro" id="IPR001296">
    <property type="entry name" value="Glyco_trans_1"/>
</dbReference>
<organism evidence="3 4">
    <name type="scientific">Virgibacillus necropolis</name>
    <dbReference type="NCBI Taxonomy" id="163877"/>
    <lineage>
        <taxon>Bacteria</taxon>
        <taxon>Bacillati</taxon>
        <taxon>Bacillota</taxon>
        <taxon>Bacilli</taxon>
        <taxon>Bacillales</taxon>
        <taxon>Bacillaceae</taxon>
        <taxon>Virgibacillus</taxon>
    </lineage>
</organism>
<evidence type="ECO:0000259" key="2">
    <source>
        <dbReference type="Pfam" id="PF13439"/>
    </source>
</evidence>
<dbReference type="PANTHER" id="PTHR12526:SF630">
    <property type="entry name" value="GLYCOSYLTRANSFERASE"/>
    <property type="match status" value="1"/>
</dbReference>
<sequence>MKVLHICSYYTGNKLYMNMVENLSYKNIEQDVYIPVRDEKLIGKNQLSKDINIKYYYNNVLRKKDRLLFFNKIKKQFIDIEKSVEIEFKLDFIHAHTLYSDGGTAYKLNQKFGIDYTVTVRNTDINIFFKYAIHLRPYIYKVLKSASSIVFISHAYRDNIISLLPKKVLEEVEEKFHVIPNGINDFWHENGIYKKEMRKTQDIKLLFIGLLNKNKNIEMIIRACYQLYEKGYKISLHIIGSGPLEHRLKVLTKRLRIENNIKFYGFINDKVRIARIMDECDVYVMPSHYETFGLVYIEAMTRGLPVVYSMGQGIDGFFEDGEVGYSIDPKDINMLCNVLLKIMENYEVISYNCISRAAEFKWDYITGEIKNLYRKDKEIEE</sequence>
<reference evidence="3 4" key="1">
    <citation type="journal article" date="2003" name="Int. J. Syst. Evol. Microbiol.">
        <title>Virgibacillus carmonensis sp. nov., Virgibacillus necropolis sp. nov. and Virgibacillus picturae sp. nov., three novel species isolated from deteriorated mural paintings, transfer of the species of the genus salibacillus to Virgibacillus, as Virgibacillus marismortui comb. nov. and Virgibacillus salexigens comb. nov., and emended description of the genus Virgibacillus.</title>
        <authorList>
            <person name="Heyrman J."/>
            <person name="Logan N.A."/>
            <person name="Busse H.J."/>
            <person name="Balcaen A."/>
            <person name="Lebbe L."/>
            <person name="Rodriguez-Diaz M."/>
            <person name="Swings J."/>
            <person name="De Vos P."/>
        </authorList>
    </citation>
    <scope>NUCLEOTIDE SEQUENCE [LARGE SCALE GENOMIC DNA]</scope>
    <source>
        <strain evidence="3 4">LMG 19488</strain>
    </source>
</reference>
<evidence type="ECO:0000313" key="3">
    <source>
        <dbReference type="EMBL" id="ASN04228.1"/>
    </source>
</evidence>
<evidence type="ECO:0008006" key="5">
    <source>
        <dbReference type="Google" id="ProtNLM"/>
    </source>
</evidence>
<dbReference type="Gene3D" id="3.40.50.2000">
    <property type="entry name" value="Glycogen Phosphorylase B"/>
    <property type="match status" value="2"/>
</dbReference>
<feature type="domain" description="Glycosyltransferase subfamily 4-like N-terminal" evidence="2">
    <location>
        <begin position="87"/>
        <end position="184"/>
    </location>
</feature>
<dbReference type="PANTHER" id="PTHR12526">
    <property type="entry name" value="GLYCOSYLTRANSFERASE"/>
    <property type="match status" value="1"/>
</dbReference>
<accession>A0A221M996</accession>
<dbReference type="EMBL" id="CP022437">
    <property type="protein sequence ID" value="ASN04228.1"/>
    <property type="molecule type" value="Genomic_DNA"/>
</dbReference>
<evidence type="ECO:0000259" key="1">
    <source>
        <dbReference type="Pfam" id="PF00534"/>
    </source>
</evidence>
<dbReference type="InterPro" id="IPR028098">
    <property type="entry name" value="Glyco_trans_4-like_N"/>
</dbReference>
<protein>
    <recommendedName>
        <fullName evidence="5">Glycosyl transferase family 1 domain-containing protein</fullName>
    </recommendedName>
</protein>
<keyword evidence="4" id="KW-1185">Reference proteome</keyword>
<dbReference type="Proteomes" id="UP000204391">
    <property type="component" value="Chromosome"/>
</dbReference>
<name>A0A221M996_9BACI</name>
<dbReference type="Pfam" id="PF13439">
    <property type="entry name" value="Glyco_transf_4"/>
    <property type="match status" value="1"/>
</dbReference>
<dbReference type="GO" id="GO:0016757">
    <property type="term" value="F:glycosyltransferase activity"/>
    <property type="evidence" value="ECO:0007669"/>
    <property type="project" value="InterPro"/>
</dbReference>